<keyword evidence="5" id="KW-1185">Reference proteome</keyword>
<feature type="compositionally biased region" description="Basic and acidic residues" evidence="2">
    <location>
        <begin position="25"/>
        <end position="44"/>
    </location>
</feature>
<dbReference type="Gene3D" id="3.30.40.10">
    <property type="entry name" value="Zinc/RING finger domain, C3HC4 (zinc finger)"/>
    <property type="match status" value="1"/>
</dbReference>
<sequence>MASSQIQMPSVAPPYPYPSASNNALRDHNRRRDRDTHTHTHHQLDFHNNFKHMVRDHLQTCIVFSSPRGNDENENDENENCRMDNTQSEESSVMRRRQSRILDRWAARQAREMIITIERQTHEAELLALSNSNNVSTRASTFLRESSPTQSDSSSVDVPDLRASSIVQRWREFEAEAVSPRGNNQPFSPDAAIARTNTTINNVEEGFQVLAVPEDAFLDWDVSSQEQVTDLNERVRVADIVRRLTVGGSRTQSSMTSWSDDIDREHPMVIEPSSPILESVVSDQGGQRDFLFIGNPPRVRGRQAMLDLLMSMVQERQSELRKLGERHVVSKFSHRGRIQSLLKLRFRQNEAAIEDKRLSASTSSELDQLQQRSAILMLRMTFSPKPVPADRLVLNGEDNLRANVQLASQGRDAEHSGTMEHTAPSQETNDQDVSVSVQSTPTRLNPPSTSEIMEEEEEASQSSDVTWQSTNLGVSNIGFQGRTHTATASQNLDVTWRTKSLGVSNIGFEGRTNAAITSLEEDGQYPRVDTSANMLMENPEPNNPNLVEPTDGAWLSDDSPFGTGRESHRQAWYDGMFDSTSENDEIHDTQGPTNAASTSYGREGEYPGVDPLGGMLNEEQEPNSLTLEEPIDRACLNEDSPLEISRESRRQAWYHDMVDSNSEENEEIRELRERRSVSNFLASDFRERMDRLVLSYLHRQRRREITESGEEEEEENPIEHEYHEVDDDFDPVASTSLQLPLPSRLRSWNEYQDPDTSNNSEQILFSALHMPQPSQPYYQDSQQGSPFANHHSSFEMELIYDLRGHMTQLHHEMSELRKSMNNCMGMQVKLQKSIKQEVSAAVSHSIRGGEATEFFDRRAPIKKGNCCICYEVQIDSLLYRCGHMCTCFKCAHELQWSSGKCPICRAPIVDVVRAYSDS</sequence>
<feature type="region of interest" description="Disordered" evidence="2">
    <location>
        <begin position="140"/>
        <end position="159"/>
    </location>
</feature>
<feature type="region of interest" description="Disordered" evidence="2">
    <location>
        <begin position="1"/>
        <end position="44"/>
    </location>
</feature>
<feature type="domain" description="RING-type" evidence="3">
    <location>
        <begin position="866"/>
        <end position="905"/>
    </location>
</feature>
<dbReference type="EMBL" id="JACGCM010002686">
    <property type="protein sequence ID" value="KAF6136640.1"/>
    <property type="molecule type" value="Genomic_DNA"/>
</dbReference>
<evidence type="ECO:0000256" key="1">
    <source>
        <dbReference type="PROSITE-ProRule" id="PRU00175"/>
    </source>
</evidence>
<feature type="region of interest" description="Disordered" evidence="2">
    <location>
        <begin position="702"/>
        <end position="735"/>
    </location>
</feature>
<dbReference type="InterPro" id="IPR013083">
    <property type="entry name" value="Znf_RING/FYVE/PHD"/>
</dbReference>
<dbReference type="InterPro" id="IPR001841">
    <property type="entry name" value="Znf_RING"/>
</dbReference>
<evidence type="ECO:0000259" key="3">
    <source>
        <dbReference type="PROSITE" id="PS50089"/>
    </source>
</evidence>
<feature type="compositionally biased region" description="Polar residues" evidence="2">
    <location>
        <begin position="423"/>
        <end position="447"/>
    </location>
</feature>
<dbReference type="CDD" id="cd16647">
    <property type="entry name" value="mRING-HC-C3HC5_NEU1"/>
    <property type="match status" value="1"/>
</dbReference>
<dbReference type="OrthoDB" id="6078042at2759"/>
<keyword evidence="1" id="KW-0479">Metal-binding</keyword>
<accession>A0A7J7L1X6</accession>
<feature type="region of interest" description="Disordered" evidence="2">
    <location>
        <begin position="66"/>
        <end position="95"/>
    </location>
</feature>
<dbReference type="PANTHER" id="PTHR47820">
    <property type="entry name" value="BNAC05G24000D PROTEIN"/>
    <property type="match status" value="1"/>
</dbReference>
<keyword evidence="1" id="KW-0862">Zinc</keyword>
<reference evidence="4 5" key="1">
    <citation type="journal article" date="2020" name="IScience">
        <title>Genome Sequencing of the Endangered Kingdonia uniflora (Circaeasteraceae, Ranunculales) Reveals Potential Mechanisms of Evolutionary Specialization.</title>
        <authorList>
            <person name="Sun Y."/>
            <person name="Deng T."/>
            <person name="Zhang A."/>
            <person name="Moore M.J."/>
            <person name="Landis J.B."/>
            <person name="Lin N."/>
            <person name="Zhang H."/>
            <person name="Zhang X."/>
            <person name="Huang J."/>
            <person name="Zhang X."/>
            <person name="Sun H."/>
            <person name="Wang H."/>
        </authorList>
    </citation>
    <scope>NUCLEOTIDE SEQUENCE [LARGE SCALE GENOMIC DNA]</scope>
    <source>
        <strain evidence="4">TB1705</strain>
        <tissue evidence="4">Leaf</tissue>
    </source>
</reference>
<dbReference type="PROSITE" id="PS50089">
    <property type="entry name" value="ZF_RING_2"/>
    <property type="match status" value="1"/>
</dbReference>
<organism evidence="4 5">
    <name type="scientific">Kingdonia uniflora</name>
    <dbReference type="NCBI Taxonomy" id="39325"/>
    <lineage>
        <taxon>Eukaryota</taxon>
        <taxon>Viridiplantae</taxon>
        <taxon>Streptophyta</taxon>
        <taxon>Embryophyta</taxon>
        <taxon>Tracheophyta</taxon>
        <taxon>Spermatophyta</taxon>
        <taxon>Magnoliopsida</taxon>
        <taxon>Ranunculales</taxon>
        <taxon>Circaeasteraceae</taxon>
        <taxon>Kingdonia</taxon>
    </lineage>
</organism>
<comment type="caution">
    <text evidence="4">The sequence shown here is derived from an EMBL/GenBank/DDBJ whole genome shotgun (WGS) entry which is preliminary data.</text>
</comment>
<feature type="region of interest" description="Disordered" evidence="2">
    <location>
        <begin position="408"/>
        <end position="466"/>
    </location>
</feature>
<feature type="region of interest" description="Disordered" evidence="2">
    <location>
        <begin position="582"/>
        <end position="602"/>
    </location>
</feature>
<proteinExistence type="predicted"/>
<evidence type="ECO:0000313" key="5">
    <source>
        <dbReference type="Proteomes" id="UP000541444"/>
    </source>
</evidence>
<feature type="compositionally biased region" description="Acidic residues" evidence="2">
    <location>
        <begin position="707"/>
        <end position="716"/>
    </location>
</feature>
<feature type="compositionally biased region" description="Low complexity" evidence="2">
    <location>
        <begin position="146"/>
        <end position="158"/>
    </location>
</feature>
<gene>
    <name evidence="4" type="ORF">GIB67_016096</name>
</gene>
<dbReference type="Proteomes" id="UP000541444">
    <property type="component" value="Unassembled WGS sequence"/>
</dbReference>
<evidence type="ECO:0000313" key="4">
    <source>
        <dbReference type="EMBL" id="KAF6136640.1"/>
    </source>
</evidence>
<dbReference type="Pfam" id="PF13920">
    <property type="entry name" value="zf-C3HC4_3"/>
    <property type="match status" value="1"/>
</dbReference>
<dbReference type="AlphaFoldDB" id="A0A7J7L1X6"/>
<name>A0A7J7L1X6_9MAGN</name>
<protein>
    <recommendedName>
        <fullName evidence="3">RING-type domain-containing protein</fullName>
    </recommendedName>
</protein>
<feature type="compositionally biased region" description="Polar residues" evidence="2">
    <location>
        <begin position="590"/>
        <end position="600"/>
    </location>
</feature>
<dbReference type="PANTHER" id="PTHR47820:SF3">
    <property type="entry name" value="OS07G0499800 PROTEIN"/>
    <property type="match status" value="1"/>
</dbReference>
<dbReference type="GO" id="GO:0008270">
    <property type="term" value="F:zinc ion binding"/>
    <property type="evidence" value="ECO:0007669"/>
    <property type="project" value="UniProtKB-KW"/>
</dbReference>
<evidence type="ECO:0000256" key="2">
    <source>
        <dbReference type="SAM" id="MobiDB-lite"/>
    </source>
</evidence>
<keyword evidence="1" id="KW-0863">Zinc-finger</keyword>
<dbReference type="SUPFAM" id="SSF57850">
    <property type="entry name" value="RING/U-box"/>
    <property type="match status" value="1"/>
</dbReference>